<dbReference type="Gene3D" id="2.40.10.220">
    <property type="entry name" value="predicted glycosyltransferase like domains"/>
    <property type="match status" value="1"/>
</dbReference>
<sequence length="157" mass="17512">MGVIRNGRGKSKKRPWRRGKIFKYSGGVNVLDAQESSPWANASVDRREAERKRFRALAELRLPNQQVVPVRAFDISADGIGVVSPLNIRLETLCQIKVRTPILDAGIEVFQLRARVTHSVLSAKEAGFMLGLDFENPPAAAVNVIKQYVKTAGWMRD</sequence>
<evidence type="ECO:0000313" key="2">
    <source>
        <dbReference type="EMBL" id="MDZ5458272.1"/>
    </source>
</evidence>
<dbReference type="Pfam" id="PF07238">
    <property type="entry name" value="PilZ"/>
    <property type="match status" value="1"/>
</dbReference>
<reference evidence="2 3" key="1">
    <citation type="submission" date="2023-11" db="EMBL/GenBank/DDBJ databases">
        <title>Draft genome of Azohydromonas lata strain H1 (DSM1123), a polyhydroxyalkanoate producer.</title>
        <authorList>
            <person name="Traversa D."/>
            <person name="D'Addabbo P."/>
            <person name="Pazzani C."/>
            <person name="Manzari C."/>
            <person name="Chiara M."/>
            <person name="Scrascia M."/>
        </authorList>
    </citation>
    <scope>NUCLEOTIDE SEQUENCE [LARGE SCALE GENOMIC DNA]</scope>
    <source>
        <strain evidence="2 3">H1</strain>
    </source>
</reference>
<keyword evidence="3" id="KW-1185">Reference proteome</keyword>
<accession>A0ABU5IH00</accession>
<proteinExistence type="predicted"/>
<dbReference type="InterPro" id="IPR009875">
    <property type="entry name" value="PilZ_domain"/>
</dbReference>
<gene>
    <name evidence="2" type="ORF">SM757_16980</name>
</gene>
<feature type="domain" description="PilZ" evidence="1">
    <location>
        <begin position="45"/>
        <end position="149"/>
    </location>
</feature>
<dbReference type="EMBL" id="JAXOJX010000027">
    <property type="protein sequence ID" value="MDZ5458272.1"/>
    <property type="molecule type" value="Genomic_DNA"/>
</dbReference>
<dbReference type="RefSeq" id="WP_322466398.1">
    <property type="nucleotide sequence ID" value="NZ_JAXOJX010000027.1"/>
</dbReference>
<protein>
    <submittedName>
        <fullName evidence="2">PilZ domain-containing protein</fullName>
    </submittedName>
</protein>
<dbReference type="SUPFAM" id="SSF141371">
    <property type="entry name" value="PilZ domain-like"/>
    <property type="match status" value="1"/>
</dbReference>
<dbReference type="Proteomes" id="UP001293718">
    <property type="component" value="Unassembled WGS sequence"/>
</dbReference>
<comment type="caution">
    <text evidence="2">The sequence shown here is derived from an EMBL/GenBank/DDBJ whole genome shotgun (WGS) entry which is preliminary data.</text>
</comment>
<organism evidence="2 3">
    <name type="scientific">Azohydromonas lata</name>
    <dbReference type="NCBI Taxonomy" id="45677"/>
    <lineage>
        <taxon>Bacteria</taxon>
        <taxon>Pseudomonadati</taxon>
        <taxon>Pseudomonadota</taxon>
        <taxon>Betaproteobacteria</taxon>
        <taxon>Burkholderiales</taxon>
        <taxon>Sphaerotilaceae</taxon>
        <taxon>Azohydromonas</taxon>
    </lineage>
</organism>
<name>A0ABU5IH00_9BURK</name>
<evidence type="ECO:0000313" key="3">
    <source>
        <dbReference type="Proteomes" id="UP001293718"/>
    </source>
</evidence>
<evidence type="ECO:0000259" key="1">
    <source>
        <dbReference type="Pfam" id="PF07238"/>
    </source>
</evidence>